<protein>
    <recommendedName>
        <fullName evidence="1">RNA helicase</fullName>
        <ecNumber evidence="1">3.6.4.13</ecNumber>
    </recommendedName>
</protein>
<evidence type="ECO:0000256" key="3">
    <source>
        <dbReference type="ARBA" id="ARBA00022801"/>
    </source>
</evidence>
<keyword evidence="5" id="KW-0067">ATP-binding</keyword>
<evidence type="ECO:0000259" key="7">
    <source>
        <dbReference type="PROSITE" id="PS51194"/>
    </source>
</evidence>
<dbReference type="InterPro" id="IPR011545">
    <property type="entry name" value="DEAD/DEAH_box_helicase_dom"/>
</dbReference>
<evidence type="ECO:0000256" key="5">
    <source>
        <dbReference type="ARBA" id="ARBA00022840"/>
    </source>
</evidence>
<feature type="domain" description="Helicase ATP-binding" evidence="6">
    <location>
        <begin position="1"/>
        <end position="52"/>
    </location>
</feature>
<dbReference type="EMBL" id="DMZY01000071">
    <property type="protein sequence ID" value="HAV92005.1"/>
    <property type="molecule type" value="Genomic_DNA"/>
</dbReference>
<dbReference type="Gene3D" id="3.40.50.300">
    <property type="entry name" value="P-loop containing nucleotide triphosphate hydrolases"/>
    <property type="match status" value="2"/>
</dbReference>
<dbReference type="InterPro" id="IPR027417">
    <property type="entry name" value="P-loop_NTPase"/>
</dbReference>
<dbReference type="PROSITE" id="PS51192">
    <property type="entry name" value="HELICASE_ATP_BIND_1"/>
    <property type="match status" value="1"/>
</dbReference>
<dbReference type="Pfam" id="PF00271">
    <property type="entry name" value="Helicase_C"/>
    <property type="match status" value="1"/>
</dbReference>
<evidence type="ECO:0000313" key="9">
    <source>
        <dbReference type="Proteomes" id="UP000264062"/>
    </source>
</evidence>
<dbReference type="GO" id="GO:0003723">
    <property type="term" value="F:RNA binding"/>
    <property type="evidence" value="ECO:0007669"/>
    <property type="project" value="TreeGrafter"/>
</dbReference>
<dbReference type="Proteomes" id="UP000264062">
    <property type="component" value="Unassembled WGS sequence"/>
</dbReference>
<gene>
    <name evidence="8" type="ORF">DCW38_02350</name>
</gene>
<dbReference type="PROSITE" id="PS51194">
    <property type="entry name" value="HELICASE_CTER"/>
    <property type="match status" value="1"/>
</dbReference>
<dbReference type="InterPro" id="IPR001650">
    <property type="entry name" value="Helicase_C-like"/>
</dbReference>
<dbReference type="CDD" id="cd18787">
    <property type="entry name" value="SF2_C_DEAD"/>
    <property type="match status" value="1"/>
</dbReference>
<feature type="domain" description="Helicase C-terminal" evidence="7">
    <location>
        <begin position="63"/>
        <end position="224"/>
    </location>
</feature>
<dbReference type="SMART" id="SM00490">
    <property type="entry name" value="HELICc"/>
    <property type="match status" value="1"/>
</dbReference>
<sequence length="376" mass="43174">EADEMLNMGFIEDVELILKQATSERKTLLFSATIPERIRILSKKYLKNPKTIVIQKTQLTTDLTEQIYFEVTEQDKFEALCRIIDMEKDFYGLIFCRTKVDVDNLFNKLTDRGYDTEALHGDISQHQRERVLNKFKNKRVNILVATDVAARGIDIIELSHVINYSLPQNPESYVHRIGRTGRAGKDGIAVTFITPAEYRTLIYIKRMANTEIKRGKLPDVNDIITTKKDRLKNELTEIIGENKHLDYMEVAQNLLDAEFSPKEILSALIKHTLSSEFDRSTYAEIRTPSVYVDKKGSTRLFIALGKANKMTESKLADYISAETGVKRNLIKDIKVLDTFSFLNVPFEEAETIISIFKKKKDKGKSLIARAKDRPKR</sequence>
<evidence type="ECO:0000259" key="6">
    <source>
        <dbReference type="PROSITE" id="PS51192"/>
    </source>
</evidence>
<dbReference type="InterPro" id="IPR005580">
    <property type="entry name" value="DbpA/CsdA_RNA-bd_dom"/>
</dbReference>
<keyword evidence="4 8" id="KW-0347">Helicase</keyword>
<dbReference type="AlphaFoldDB" id="A0A350H8Y9"/>
<accession>A0A350H8Y9</accession>
<reference evidence="8 9" key="1">
    <citation type="journal article" date="2018" name="Nat. Biotechnol.">
        <title>A standardized bacterial taxonomy based on genome phylogeny substantially revises the tree of life.</title>
        <authorList>
            <person name="Parks D.H."/>
            <person name="Chuvochina M."/>
            <person name="Waite D.W."/>
            <person name="Rinke C."/>
            <person name="Skarshewski A."/>
            <person name="Chaumeil P.A."/>
            <person name="Hugenholtz P."/>
        </authorList>
    </citation>
    <scope>NUCLEOTIDE SEQUENCE [LARGE SCALE GENOMIC DNA]</scope>
    <source>
        <strain evidence="8">UBA9956</strain>
    </source>
</reference>
<dbReference type="InterPro" id="IPR012677">
    <property type="entry name" value="Nucleotide-bd_a/b_plait_sf"/>
</dbReference>
<dbReference type="InterPro" id="IPR014001">
    <property type="entry name" value="Helicase_ATP-bd"/>
</dbReference>
<proteinExistence type="predicted"/>
<dbReference type="PANTHER" id="PTHR47963:SF8">
    <property type="entry name" value="ATP-DEPENDENT RNA HELICASE DEAD"/>
    <property type="match status" value="1"/>
</dbReference>
<dbReference type="GO" id="GO:0003724">
    <property type="term" value="F:RNA helicase activity"/>
    <property type="evidence" value="ECO:0007669"/>
    <property type="project" value="UniProtKB-EC"/>
</dbReference>
<dbReference type="Pfam" id="PF03880">
    <property type="entry name" value="DbpA"/>
    <property type="match status" value="1"/>
</dbReference>
<keyword evidence="2" id="KW-0547">Nucleotide-binding</keyword>
<keyword evidence="3" id="KW-0378">Hydrolase</keyword>
<dbReference type="Pfam" id="PF00270">
    <property type="entry name" value="DEAD"/>
    <property type="match status" value="1"/>
</dbReference>
<evidence type="ECO:0000256" key="1">
    <source>
        <dbReference type="ARBA" id="ARBA00012552"/>
    </source>
</evidence>
<name>A0A350H8Y9_UNCW3</name>
<dbReference type="PANTHER" id="PTHR47963">
    <property type="entry name" value="DEAD-BOX ATP-DEPENDENT RNA HELICASE 47, MITOCHONDRIAL"/>
    <property type="match status" value="1"/>
</dbReference>
<dbReference type="GO" id="GO:0016787">
    <property type="term" value="F:hydrolase activity"/>
    <property type="evidence" value="ECO:0007669"/>
    <property type="project" value="UniProtKB-KW"/>
</dbReference>
<dbReference type="SUPFAM" id="SSF52540">
    <property type="entry name" value="P-loop containing nucleoside triphosphate hydrolases"/>
    <property type="match status" value="1"/>
</dbReference>
<comment type="caution">
    <text evidence="8">The sequence shown here is derived from an EMBL/GenBank/DDBJ whole genome shotgun (WGS) entry which is preliminary data.</text>
</comment>
<evidence type="ECO:0000256" key="2">
    <source>
        <dbReference type="ARBA" id="ARBA00022741"/>
    </source>
</evidence>
<evidence type="ECO:0000256" key="4">
    <source>
        <dbReference type="ARBA" id="ARBA00022806"/>
    </source>
</evidence>
<dbReference type="GO" id="GO:0005524">
    <property type="term" value="F:ATP binding"/>
    <property type="evidence" value="ECO:0007669"/>
    <property type="project" value="UniProtKB-KW"/>
</dbReference>
<organism evidence="8 9">
    <name type="scientific">candidate division WOR-3 bacterium</name>
    <dbReference type="NCBI Taxonomy" id="2052148"/>
    <lineage>
        <taxon>Bacteria</taxon>
        <taxon>Bacteria division WOR-3</taxon>
    </lineage>
</organism>
<dbReference type="EC" id="3.6.4.13" evidence="1"/>
<dbReference type="InterPro" id="IPR050547">
    <property type="entry name" value="DEAD_box_RNA_helicases"/>
</dbReference>
<dbReference type="CDD" id="cd12252">
    <property type="entry name" value="RRM_DbpA"/>
    <property type="match status" value="1"/>
</dbReference>
<dbReference type="Gene3D" id="3.30.70.330">
    <property type="match status" value="1"/>
</dbReference>
<feature type="non-terminal residue" evidence="8">
    <location>
        <position position="1"/>
    </location>
</feature>
<evidence type="ECO:0000313" key="8">
    <source>
        <dbReference type="EMBL" id="HAV92005.1"/>
    </source>
</evidence>